<sequence length="634" mass="71584">MALLPFGFDIMKTDTTMLFAQLSAQASISQLHLIPCHDIDLSPLHRIKLSMVGLYGNQGVRSQQKGIRHCRQRMTRREQSHQQRQSQPLQHEKKRTRINEANTFGEAIASAQTIIDHLFVAEKFIWLPTDENLQPHLRTQLIHHEKRRRWGSQLLEGLGQAALTSWKNSLDFKLKLLSSDDPEGNIWTDGRLARAIMSVALPMGLDNDEETAINRPEKEGVWIIAALRGLHALSGCISPRAPSYASPPQEMQTWIYLNRGISMLIQSADKLSKKYPFKDAIEVRWAIRGLVVRLELANSILASSDPKLEQSLAISNDWPVLDFTSPNLNARTSNLPFDVFSHCLPWQMSPSSCGIYYGYPTQELLPTLLQSIPFRFDTLKTRTGSSVIERRGTAWLAEEGIGALAYSGKLMKPFEVPEVVRALMREVEQSCVERGQMQMSSQIIMTSLNDSSSDTFVEFKWDSFASPLYEELVQCLQPDDQNFATFFDCALCNHYPDGNSACKFHTDPEHGTHWHRTTAVVSCGMSRMFAFRPIPDVTTWSTWDEIDLSAPKEANKQNDNASVALQLFPGDVVFMTGRCNDVFHHAVYSSPLEGLTINDSRVSLVFKRALDRGGGRRGHGLAGEGRRSRQRNRR</sequence>
<name>A0ABD3SSH1_9STRA</name>
<dbReference type="AlphaFoldDB" id="A0ABD3SSH1"/>
<dbReference type="Pfam" id="PF13532">
    <property type="entry name" value="2OG-FeII_Oxy_2"/>
    <property type="match status" value="1"/>
</dbReference>
<protein>
    <recommendedName>
        <fullName evidence="2">Alpha-ketoglutarate-dependent dioxygenase AlkB-like domain-containing protein</fullName>
    </recommendedName>
</protein>
<accession>A0ABD3SSH1</accession>
<gene>
    <name evidence="3" type="ORF">ACHAXA_002053</name>
</gene>
<proteinExistence type="predicted"/>
<feature type="domain" description="Alpha-ketoglutarate-dependent dioxygenase AlkB-like" evidence="2">
    <location>
        <begin position="448"/>
        <end position="606"/>
    </location>
</feature>
<dbReference type="Gene3D" id="2.60.120.590">
    <property type="entry name" value="Alpha-ketoglutarate-dependent dioxygenase AlkB-like"/>
    <property type="match status" value="1"/>
</dbReference>
<dbReference type="InterPro" id="IPR032854">
    <property type="entry name" value="ALKBH3"/>
</dbReference>
<evidence type="ECO:0000313" key="4">
    <source>
        <dbReference type="Proteomes" id="UP001530377"/>
    </source>
</evidence>
<dbReference type="Proteomes" id="UP001530377">
    <property type="component" value="Unassembled WGS sequence"/>
</dbReference>
<dbReference type="EMBL" id="JALLPB020000002">
    <property type="protein sequence ID" value="KAL3827556.1"/>
    <property type="molecule type" value="Genomic_DNA"/>
</dbReference>
<organism evidence="3 4">
    <name type="scientific">Cyclostephanos tholiformis</name>
    <dbReference type="NCBI Taxonomy" id="382380"/>
    <lineage>
        <taxon>Eukaryota</taxon>
        <taxon>Sar</taxon>
        <taxon>Stramenopiles</taxon>
        <taxon>Ochrophyta</taxon>
        <taxon>Bacillariophyta</taxon>
        <taxon>Coscinodiscophyceae</taxon>
        <taxon>Thalassiosirophycidae</taxon>
        <taxon>Stephanodiscales</taxon>
        <taxon>Stephanodiscaceae</taxon>
        <taxon>Cyclostephanos</taxon>
    </lineage>
</organism>
<dbReference type="SUPFAM" id="SSF51197">
    <property type="entry name" value="Clavaminate synthase-like"/>
    <property type="match status" value="1"/>
</dbReference>
<evidence type="ECO:0000259" key="2">
    <source>
        <dbReference type="Pfam" id="PF13532"/>
    </source>
</evidence>
<feature type="region of interest" description="Disordered" evidence="1">
    <location>
        <begin position="613"/>
        <end position="634"/>
    </location>
</feature>
<evidence type="ECO:0000313" key="3">
    <source>
        <dbReference type="EMBL" id="KAL3827556.1"/>
    </source>
</evidence>
<dbReference type="PANTHER" id="PTHR31212:SF4">
    <property type="entry name" value="ALPHA-KETOGLUTARATE-DEPENDENT DIOXYGENASE ALKB HOMOLOG 3"/>
    <property type="match status" value="1"/>
</dbReference>
<reference evidence="3 4" key="1">
    <citation type="submission" date="2024-10" db="EMBL/GenBank/DDBJ databases">
        <title>Updated reference genomes for cyclostephanoid diatoms.</title>
        <authorList>
            <person name="Roberts W.R."/>
            <person name="Alverson A.J."/>
        </authorList>
    </citation>
    <scope>NUCLEOTIDE SEQUENCE [LARGE SCALE GENOMIC DNA]</scope>
    <source>
        <strain evidence="3 4">AJA228-03</strain>
    </source>
</reference>
<evidence type="ECO:0000256" key="1">
    <source>
        <dbReference type="SAM" id="MobiDB-lite"/>
    </source>
</evidence>
<dbReference type="PANTHER" id="PTHR31212">
    <property type="entry name" value="ALPHA-KETOGLUTARATE-DEPENDENT DIOXYGENASE ALKB HOMOLOG 3"/>
    <property type="match status" value="1"/>
</dbReference>
<dbReference type="InterPro" id="IPR037151">
    <property type="entry name" value="AlkB-like_sf"/>
</dbReference>
<keyword evidence="4" id="KW-1185">Reference proteome</keyword>
<dbReference type="InterPro" id="IPR027450">
    <property type="entry name" value="AlkB-like"/>
</dbReference>
<comment type="caution">
    <text evidence="3">The sequence shown here is derived from an EMBL/GenBank/DDBJ whole genome shotgun (WGS) entry which is preliminary data.</text>
</comment>